<dbReference type="Proteomes" id="UP000499080">
    <property type="component" value="Unassembled WGS sequence"/>
</dbReference>
<dbReference type="EMBL" id="BGPR01182642">
    <property type="protein sequence ID" value="GBM67352.1"/>
    <property type="molecule type" value="Genomic_DNA"/>
</dbReference>
<evidence type="ECO:0000313" key="2">
    <source>
        <dbReference type="Proteomes" id="UP000499080"/>
    </source>
</evidence>
<organism evidence="1 2">
    <name type="scientific">Araneus ventricosus</name>
    <name type="common">Orbweaver spider</name>
    <name type="synonym">Epeira ventricosa</name>
    <dbReference type="NCBI Taxonomy" id="182803"/>
    <lineage>
        <taxon>Eukaryota</taxon>
        <taxon>Metazoa</taxon>
        <taxon>Ecdysozoa</taxon>
        <taxon>Arthropoda</taxon>
        <taxon>Chelicerata</taxon>
        <taxon>Arachnida</taxon>
        <taxon>Araneae</taxon>
        <taxon>Araneomorphae</taxon>
        <taxon>Entelegynae</taxon>
        <taxon>Araneoidea</taxon>
        <taxon>Araneidae</taxon>
        <taxon>Araneus</taxon>
    </lineage>
</organism>
<comment type="caution">
    <text evidence="1">The sequence shown here is derived from an EMBL/GenBank/DDBJ whole genome shotgun (WGS) entry which is preliminary data.</text>
</comment>
<sequence length="135" mass="15259">MTSSIFIDVRVAISSVLRSFWHRKKQFEEEYETAEHNFTSPRFENSFTTLVLILLHLDLRTSYSGSSCSSSSHLQAMREARRPGPHPAQVLRLRAGAVLPESTGRQVRPLHGLRLPALPLQCRTADSYLLPVSSR</sequence>
<evidence type="ECO:0000313" key="1">
    <source>
        <dbReference type="EMBL" id="GBM67352.1"/>
    </source>
</evidence>
<gene>
    <name evidence="1" type="ORF">AVEN_120167_1</name>
</gene>
<keyword evidence="2" id="KW-1185">Reference proteome</keyword>
<accession>A0A4Y2HPZ9</accession>
<protein>
    <submittedName>
        <fullName evidence="1">Uncharacterized protein</fullName>
    </submittedName>
</protein>
<reference evidence="1 2" key="1">
    <citation type="journal article" date="2019" name="Sci. Rep.">
        <title>Orb-weaving spider Araneus ventricosus genome elucidates the spidroin gene catalogue.</title>
        <authorList>
            <person name="Kono N."/>
            <person name="Nakamura H."/>
            <person name="Ohtoshi R."/>
            <person name="Moran D.A.P."/>
            <person name="Shinohara A."/>
            <person name="Yoshida Y."/>
            <person name="Fujiwara M."/>
            <person name="Mori M."/>
            <person name="Tomita M."/>
            <person name="Arakawa K."/>
        </authorList>
    </citation>
    <scope>NUCLEOTIDE SEQUENCE [LARGE SCALE GENOMIC DNA]</scope>
</reference>
<name>A0A4Y2HPZ9_ARAVE</name>
<proteinExistence type="predicted"/>
<dbReference type="AlphaFoldDB" id="A0A4Y2HPZ9"/>